<accession>A0A7T0LJK9</accession>
<feature type="transmembrane region" description="Helical" evidence="2">
    <location>
        <begin position="106"/>
        <end position="136"/>
    </location>
</feature>
<dbReference type="PANTHER" id="PTHR22911">
    <property type="entry name" value="ACYL-MALONYL CONDENSING ENZYME-RELATED"/>
    <property type="match status" value="1"/>
</dbReference>
<keyword evidence="2" id="KW-0472">Membrane</keyword>
<feature type="transmembrane region" description="Helical" evidence="2">
    <location>
        <begin position="62"/>
        <end position="86"/>
    </location>
</feature>
<dbReference type="RefSeq" id="WP_166854810.1">
    <property type="nucleotide sequence ID" value="NZ_CP063989.1"/>
</dbReference>
<feature type="domain" description="EamA" evidence="3">
    <location>
        <begin position="157"/>
        <end position="298"/>
    </location>
</feature>
<evidence type="ECO:0000313" key="4">
    <source>
        <dbReference type="EMBL" id="QPL04601.1"/>
    </source>
</evidence>
<reference evidence="4 5" key="1">
    <citation type="submission" date="2020-11" db="EMBL/GenBank/DDBJ databases">
        <title>Actinomyces sp. ZJ750.</title>
        <authorList>
            <person name="Zhou J."/>
        </authorList>
    </citation>
    <scope>NUCLEOTIDE SEQUENCE [LARGE SCALE GENOMIC DNA]</scope>
    <source>
        <strain evidence="4 5">ZJ750</strain>
    </source>
</reference>
<keyword evidence="2" id="KW-1133">Transmembrane helix</keyword>
<dbReference type="Proteomes" id="UP000594637">
    <property type="component" value="Chromosome"/>
</dbReference>
<dbReference type="InterPro" id="IPR037185">
    <property type="entry name" value="EmrE-like"/>
</dbReference>
<dbReference type="AlphaFoldDB" id="A0A7T0LJK9"/>
<evidence type="ECO:0000259" key="3">
    <source>
        <dbReference type="Pfam" id="PF00892"/>
    </source>
</evidence>
<dbReference type="EMBL" id="CP063989">
    <property type="protein sequence ID" value="QPL04601.1"/>
    <property type="molecule type" value="Genomic_DNA"/>
</dbReference>
<feature type="domain" description="EamA" evidence="3">
    <location>
        <begin position="1"/>
        <end position="136"/>
    </location>
</feature>
<evidence type="ECO:0000256" key="1">
    <source>
        <dbReference type="ARBA" id="ARBA00007362"/>
    </source>
</evidence>
<feature type="transmembrane region" description="Helical" evidence="2">
    <location>
        <begin position="30"/>
        <end position="50"/>
    </location>
</feature>
<sequence>MWILLAVASALFAGLTAVLAKLGVRTTDSVLATALRTPVILVGAWAMTVLSGSVTQLGHVPLAGLGWLACSGLATGASWLCYFRALQLGNVSQVAPVDKMSTVLTVLLAVGLLGEPLGPLGWVGLVTMTVGTLLMLEPDDLRALAHSLGPGVRERGWLVYACGSAFFAALTAILSKLGVAGADAVPSDLATAVRTLVVLIMVWTMVAVSRLSQGAASGGRLRVVRRELGWVLASGAATCASWLCYFAALADGPASVVVPIDKLGVLVTVGFSVLVLGERVGCRSLAGLVLLTAGTIMMAVG</sequence>
<comment type="similarity">
    <text evidence="1">Belongs to the EamA transporter family.</text>
</comment>
<evidence type="ECO:0000256" key="2">
    <source>
        <dbReference type="SAM" id="Phobius"/>
    </source>
</evidence>
<dbReference type="InterPro" id="IPR000620">
    <property type="entry name" value="EamA_dom"/>
</dbReference>
<gene>
    <name evidence="4" type="ORF">ID810_07290</name>
</gene>
<name>A0A7T0LJK9_9ACTO</name>
<feature type="transmembrane region" description="Helical" evidence="2">
    <location>
        <begin position="228"/>
        <end position="250"/>
    </location>
</feature>
<feature type="transmembrane region" description="Helical" evidence="2">
    <location>
        <begin position="284"/>
        <end position="300"/>
    </location>
</feature>
<feature type="transmembrane region" description="Helical" evidence="2">
    <location>
        <begin position="157"/>
        <end position="177"/>
    </location>
</feature>
<dbReference type="SUPFAM" id="SSF103481">
    <property type="entry name" value="Multidrug resistance efflux transporter EmrE"/>
    <property type="match status" value="2"/>
</dbReference>
<dbReference type="KEGG" id="arep:ID810_07290"/>
<proteinExistence type="inferred from homology"/>
<dbReference type="Gene3D" id="1.10.3730.20">
    <property type="match status" value="2"/>
</dbReference>
<keyword evidence="2" id="KW-0812">Transmembrane</keyword>
<evidence type="ECO:0000313" key="5">
    <source>
        <dbReference type="Proteomes" id="UP000594637"/>
    </source>
</evidence>
<dbReference type="GO" id="GO:0016020">
    <property type="term" value="C:membrane"/>
    <property type="evidence" value="ECO:0007669"/>
    <property type="project" value="InterPro"/>
</dbReference>
<protein>
    <submittedName>
        <fullName evidence="4">EamA family transporter</fullName>
    </submittedName>
</protein>
<feature type="transmembrane region" description="Helical" evidence="2">
    <location>
        <begin position="189"/>
        <end position="208"/>
    </location>
</feature>
<feature type="transmembrane region" description="Helical" evidence="2">
    <location>
        <begin position="256"/>
        <end position="277"/>
    </location>
</feature>
<organism evidence="4 5">
    <name type="scientific">Actinomyces respiraculi</name>
    <dbReference type="NCBI Taxonomy" id="2744574"/>
    <lineage>
        <taxon>Bacteria</taxon>
        <taxon>Bacillati</taxon>
        <taxon>Actinomycetota</taxon>
        <taxon>Actinomycetes</taxon>
        <taxon>Actinomycetales</taxon>
        <taxon>Actinomycetaceae</taxon>
        <taxon>Actinomyces</taxon>
    </lineage>
</organism>
<dbReference type="Pfam" id="PF00892">
    <property type="entry name" value="EamA"/>
    <property type="match status" value="2"/>
</dbReference>
<dbReference type="PANTHER" id="PTHR22911:SF137">
    <property type="entry name" value="SOLUTE CARRIER FAMILY 35 MEMBER G2-RELATED"/>
    <property type="match status" value="1"/>
</dbReference>
<keyword evidence="5" id="KW-1185">Reference proteome</keyword>